<dbReference type="CDD" id="cd01065">
    <property type="entry name" value="NAD_bind_Shikimate_DH"/>
    <property type="match status" value="1"/>
</dbReference>
<dbReference type="Pfam" id="PF18317">
    <property type="entry name" value="SDH_C"/>
    <property type="match status" value="1"/>
</dbReference>
<dbReference type="NCBIfam" id="NF001319">
    <property type="entry name" value="PRK00258.3-3"/>
    <property type="match status" value="1"/>
</dbReference>
<dbReference type="AlphaFoldDB" id="A0A4R1QTR2"/>
<feature type="binding site" evidence="8">
    <location>
        <position position="110"/>
    </location>
    <ligand>
        <name>shikimate</name>
        <dbReference type="ChEBI" id="CHEBI:36208"/>
    </ligand>
</feature>
<dbReference type="InterPro" id="IPR006151">
    <property type="entry name" value="Shikm_DH/Glu-tRNA_Rdtase"/>
</dbReference>
<dbReference type="GO" id="GO:0004764">
    <property type="term" value="F:shikimate 3-dehydrogenase (NADP+) activity"/>
    <property type="evidence" value="ECO:0007669"/>
    <property type="project" value="UniProtKB-UniRule"/>
</dbReference>
<evidence type="ECO:0000259" key="10">
    <source>
        <dbReference type="Pfam" id="PF08501"/>
    </source>
</evidence>
<dbReference type="Gene3D" id="3.40.50.720">
    <property type="entry name" value="NAD(P)-binding Rossmann-like Domain"/>
    <property type="match status" value="1"/>
</dbReference>
<feature type="domain" description="Quinate/shikimate 5-dehydrogenase/glutamyl-tRNA reductase" evidence="9">
    <location>
        <begin position="127"/>
        <end position="187"/>
    </location>
</feature>
<proteinExistence type="inferred from homology"/>
<dbReference type="PANTHER" id="PTHR21089:SF1">
    <property type="entry name" value="BIFUNCTIONAL 3-DEHYDROQUINATE DEHYDRATASE_SHIKIMATE DEHYDROGENASE, CHLOROPLASTIC"/>
    <property type="match status" value="1"/>
</dbReference>
<organism evidence="12 13">
    <name type="scientific">Hydrogenispora ethanolica</name>
    <dbReference type="NCBI Taxonomy" id="1082276"/>
    <lineage>
        <taxon>Bacteria</taxon>
        <taxon>Bacillati</taxon>
        <taxon>Bacillota</taxon>
        <taxon>Hydrogenispora</taxon>
    </lineage>
</organism>
<dbReference type="UniPathway" id="UPA00053">
    <property type="reaction ID" value="UER00087"/>
</dbReference>
<comment type="subunit">
    <text evidence="8">Homodimer.</text>
</comment>
<evidence type="ECO:0000256" key="7">
    <source>
        <dbReference type="ARBA" id="ARBA00049442"/>
    </source>
</evidence>
<dbReference type="PANTHER" id="PTHR21089">
    <property type="entry name" value="SHIKIMATE DEHYDROGENASE"/>
    <property type="match status" value="1"/>
</dbReference>
<evidence type="ECO:0000256" key="6">
    <source>
        <dbReference type="ARBA" id="ARBA00023141"/>
    </source>
</evidence>
<dbReference type="GO" id="GO:0050661">
    <property type="term" value="F:NADP binding"/>
    <property type="evidence" value="ECO:0007669"/>
    <property type="project" value="InterPro"/>
</dbReference>
<dbReference type="Pfam" id="PF08501">
    <property type="entry name" value="Shikimate_dh_N"/>
    <property type="match status" value="1"/>
</dbReference>
<dbReference type="InterPro" id="IPR011342">
    <property type="entry name" value="Shikimate_DH"/>
</dbReference>
<evidence type="ECO:0000256" key="5">
    <source>
        <dbReference type="ARBA" id="ARBA00023002"/>
    </source>
</evidence>
<feature type="binding site" evidence="8">
    <location>
        <position position="95"/>
    </location>
    <ligand>
        <name>shikimate</name>
        <dbReference type="ChEBI" id="CHEBI:36208"/>
    </ligand>
</feature>
<dbReference type="InterPro" id="IPR022893">
    <property type="entry name" value="Shikimate_DH_fam"/>
</dbReference>
<feature type="binding site" evidence="8">
    <location>
        <begin position="23"/>
        <end position="25"/>
    </location>
    <ligand>
        <name>shikimate</name>
        <dbReference type="ChEBI" id="CHEBI:36208"/>
    </ligand>
</feature>
<feature type="domain" description="Shikimate dehydrogenase substrate binding N-terminal" evidence="10">
    <location>
        <begin position="15"/>
        <end position="97"/>
    </location>
</feature>
<dbReference type="InterPro" id="IPR013708">
    <property type="entry name" value="Shikimate_DH-bd_N"/>
</dbReference>
<keyword evidence="6 8" id="KW-0057">Aromatic amino acid biosynthesis</keyword>
<dbReference type="SUPFAM" id="SSF51735">
    <property type="entry name" value="NAD(P)-binding Rossmann-fold domains"/>
    <property type="match status" value="1"/>
</dbReference>
<comment type="caution">
    <text evidence="12">The sequence shown here is derived from an EMBL/GenBank/DDBJ whole genome shotgun (WGS) entry which is preliminary data.</text>
</comment>
<keyword evidence="4 8" id="KW-0521">NADP</keyword>
<comment type="pathway">
    <text evidence="1 8">Metabolic intermediate biosynthesis; chorismate biosynthesis; chorismate from D-erythrose 4-phosphate and phosphoenolpyruvate: step 4/7.</text>
</comment>
<keyword evidence="3 8" id="KW-0028">Amino-acid biosynthesis</keyword>
<dbReference type="Pfam" id="PF01488">
    <property type="entry name" value="Shikimate_DH"/>
    <property type="match status" value="1"/>
</dbReference>
<dbReference type="GO" id="GO:0009073">
    <property type="term" value="P:aromatic amino acid family biosynthetic process"/>
    <property type="evidence" value="ECO:0007669"/>
    <property type="project" value="UniProtKB-KW"/>
</dbReference>
<evidence type="ECO:0000256" key="8">
    <source>
        <dbReference type="HAMAP-Rule" id="MF_00222"/>
    </source>
</evidence>
<gene>
    <name evidence="8" type="primary">aroE</name>
    <name evidence="12" type="ORF">EDC14_104917</name>
</gene>
<reference evidence="12 13" key="1">
    <citation type="submission" date="2019-03" db="EMBL/GenBank/DDBJ databases">
        <title>Genomic Encyclopedia of Type Strains, Phase IV (KMG-IV): sequencing the most valuable type-strain genomes for metagenomic binning, comparative biology and taxonomic classification.</title>
        <authorList>
            <person name="Goeker M."/>
        </authorList>
    </citation>
    <scope>NUCLEOTIDE SEQUENCE [LARGE SCALE GENOMIC DNA]</scope>
    <source>
        <strain evidence="12 13">LX-B</strain>
    </source>
</reference>
<accession>A0A4R1QTR2</accession>
<keyword evidence="13" id="KW-1185">Reference proteome</keyword>
<feature type="domain" description="SDH C-terminal" evidence="11">
    <location>
        <begin position="251"/>
        <end position="281"/>
    </location>
</feature>
<comment type="caution">
    <text evidence="8">Lacks conserved residue(s) required for the propagation of feature annotation.</text>
</comment>
<evidence type="ECO:0000256" key="3">
    <source>
        <dbReference type="ARBA" id="ARBA00022605"/>
    </source>
</evidence>
<dbReference type="GO" id="GO:0008652">
    <property type="term" value="P:amino acid biosynthetic process"/>
    <property type="evidence" value="ECO:0007669"/>
    <property type="project" value="UniProtKB-KW"/>
</dbReference>
<evidence type="ECO:0000256" key="4">
    <source>
        <dbReference type="ARBA" id="ARBA00022857"/>
    </source>
</evidence>
<comment type="function">
    <text evidence="8">Involved in the biosynthesis of the chorismate, which leads to the biosynthesis of aromatic amino acids. Catalyzes the reversible NADPH linked reduction of 3-dehydroshikimate (DHSA) to yield shikimate (SA).</text>
</comment>
<comment type="similarity">
    <text evidence="8">Belongs to the shikimate dehydrogenase family.</text>
</comment>
<feature type="binding site" evidence="8">
    <location>
        <begin position="135"/>
        <end position="139"/>
    </location>
    <ligand>
        <name>NADP(+)</name>
        <dbReference type="ChEBI" id="CHEBI:58349"/>
    </ligand>
</feature>
<evidence type="ECO:0000256" key="1">
    <source>
        <dbReference type="ARBA" id="ARBA00004871"/>
    </source>
</evidence>
<feature type="binding site" evidence="8">
    <location>
        <position position="70"/>
    </location>
    <ligand>
        <name>shikimate</name>
        <dbReference type="ChEBI" id="CHEBI:36208"/>
    </ligand>
</feature>
<feature type="binding site" evidence="8">
    <location>
        <position position="228"/>
    </location>
    <ligand>
        <name>NADP(+)</name>
        <dbReference type="ChEBI" id="CHEBI:58349"/>
    </ligand>
</feature>
<dbReference type="GO" id="GO:0009423">
    <property type="term" value="P:chorismate biosynthetic process"/>
    <property type="evidence" value="ECO:0007669"/>
    <property type="project" value="UniProtKB-UniRule"/>
</dbReference>
<evidence type="ECO:0000313" key="13">
    <source>
        <dbReference type="Proteomes" id="UP000295008"/>
    </source>
</evidence>
<dbReference type="HAMAP" id="MF_00222">
    <property type="entry name" value="Shikimate_DH_AroE"/>
    <property type="match status" value="1"/>
</dbReference>
<dbReference type="InterPro" id="IPR041121">
    <property type="entry name" value="SDH_C"/>
</dbReference>
<evidence type="ECO:0000259" key="9">
    <source>
        <dbReference type="Pfam" id="PF01488"/>
    </source>
</evidence>
<dbReference type="EC" id="1.1.1.25" evidence="2 8"/>
<keyword evidence="5 8" id="KW-0560">Oxidoreductase</keyword>
<dbReference type="SUPFAM" id="SSF53223">
    <property type="entry name" value="Aminoacid dehydrogenase-like, N-terminal domain"/>
    <property type="match status" value="1"/>
</dbReference>
<name>A0A4R1QTR2_HYDET</name>
<feature type="active site" description="Proton acceptor" evidence="8">
    <location>
        <position position="74"/>
    </location>
</feature>
<feature type="binding site" evidence="8">
    <location>
        <position position="251"/>
    </location>
    <ligand>
        <name>NADP(+)</name>
        <dbReference type="ChEBI" id="CHEBI:58349"/>
    </ligand>
</feature>
<sequence length="285" mass="31147">MNQQRITGSTAVYGVFGDPVAHSLSPVMQNAAFAELNVNGVYLPFHVTLSQLPAAVQGIRALGIQGINLTIPLKQAVIPELDEIVGDSLQSGSVNTIMNRNGRLIGTSTDGSGFIQSLREDGQFDPTGKNILMLGAGGSAAALLYRLVASNVRSITVVNRDPKRVADLRDQVRDRTGFEVILARLDQLEALDWSRFQLLINTTSVGLHEDASLVQSKLFHERLLVYDLVYRKGDTRLINEARQAGCPTLTGLSLLLYQGAQSFSLWLDREAPIAKMRQVLETYQA</sequence>
<dbReference type="InterPro" id="IPR036291">
    <property type="entry name" value="NAD(P)-bd_dom_sf"/>
</dbReference>
<dbReference type="EMBL" id="SLUN01000049">
    <property type="protein sequence ID" value="TCL56493.1"/>
    <property type="molecule type" value="Genomic_DNA"/>
</dbReference>
<dbReference type="OrthoDB" id="9792692at2"/>
<feature type="binding site" evidence="8">
    <location>
        <position position="230"/>
    </location>
    <ligand>
        <name>shikimate</name>
        <dbReference type="ChEBI" id="CHEBI:36208"/>
    </ligand>
</feature>
<comment type="catalytic activity">
    <reaction evidence="7 8">
        <text>shikimate + NADP(+) = 3-dehydroshikimate + NADPH + H(+)</text>
        <dbReference type="Rhea" id="RHEA:17737"/>
        <dbReference type="ChEBI" id="CHEBI:15378"/>
        <dbReference type="ChEBI" id="CHEBI:16630"/>
        <dbReference type="ChEBI" id="CHEBI:36208"/>
        <dbReference type="ChEBI" id="CHEBI:57783"/>
        <dbReference type="ChEBI" id="CHEBI:58349"/>
        <dbReference type="EC" id="1.1.1.25"/>
    </reaction>
</comment>
<evidence type="ECO:0000313" key="12">
    <source>
        <dbReference type="EMBL" id="TCL56493.1"/>
    </source>
</evidence>
<evidence type="ECO:0000259" key="11">
    <source>
        <dbReference type="Pfam" id="PF18317"/>
    </source>
</evidence>
<dbReference type="Proteomes" id="UP000295008">
    <property type="component" value="Unassembled WGS sequence"/>
</dbReference>
<dbReference type="InterPro" id="IPR046346">
    <property type="entry name" value="Aminoacid_DH-like_N_sf"/>
</dbReference>
<evidence type="ECO:0000256" key="2">
    <source>
        <dbReference type="ARBA" id="ARBA00012962"/>
    </source>
</evidence>
<feature type="binding site" evidence="8">
    <location>
        <position position="258"/>
    </location>
    <ligand>
        <name>shikimate</name>
        <dbReference type="ChEBI" id="CHEBI:36208"/>
    </ligand>
</feature>
<dbReference type="Gene3D" id="3.40.50.10860">
    <property type="entry name" value="Leucine Dehydrogenase, chain A, domain 1"/>
    <property type="match status" value="1"/>
</dbReference>
<dbReference type="GO" id="GO:0019632">
    <property type="term" value="P:shikimate metabolic process"/>
    <property type="evidence" value="ECO:0007669"/>
    <property type="project" value="InterPro"/>
</dbReference>
<protein>
    <recommendedName>
        <fullName evidence="2 8">Shikimate dehydrogenase (NADP(+))</fullName>
        <shortName evidence="8">SDH</shortName>
        <ecNumber evidence="2 8">1.1.1.25</ecNumber>
    </recommendedName>
</protein>
<dbReference type="NCBIfam" id="TIGR00507">
    <property type="entry name" value="aroE"/>
    <property type="match status" value="1"/>
</dbReference>
<dbReference type="RefSeq" id="WP_132017338.1">
    <property type="nucleotide sequence ID" value="NZ_SLUN01000049.1"/>
</dbReference>